<keyword evidence="8" id="KW-1185">Reference proteome</keyword>
<evidence type="ECO:0000313" key="7">
    <source>
        <dbReference type="EMBL" id="MBB4135094.1"/>
    </source>
</evidence>
<dbReference type="InterPro" id="IPR002491">
    <property type="entry name" value="ABC_transptr_periplasmic_BD"/>
</dbReference>
<comment type="caution">
    <text evidence="7">The sequence shown here is derived from an EMBL/GenBank/DDBJ whole genome shotgun (WGS) entry which is preliminary data.</text>
</comment>
<gene>
    <name evidence="7" type="ORF">BKA16_001646</name>
</gene>
<dbReference type="PANTHER" id="PTHR30532:SF24">
    <property type="entry name" value="FERRIC ENTEROBACTIN-BINDING PERIPLASMIC PROTEIN FEPB"/>
    <property type="match status" value="1"/>
</dbReference>
<name>A0A840EXP4_9ACTN</name>
<dbReference type="AlphaFoldDB" id="A0A840EXP4"/>
<evidence type="ECO:0000259" key="6">
    <source>
        <dbReference type="PROSITE" id="PS50983"/>
    </source>
</evidence>
<dbReference type="RefSeq" id="WP_183370190.1">
    <property type="nucleotide sequence ID" value="NZ_BAABHL010000050.1"/>
</dbReference>
<sequence>MTRLKSVVVLTMLVVVALVVGACSSDDDSSSAPVQINLPDGRTVTVPETPQRIVTLGGQWTDVALSFGVTPVGYYDAQELQTKTKSPWFGNKLDDSVLIDPNADVVGAVAKLKPDLILAPGFAAMAEGFDKLQKMAPTIDKISGQDVDPWQDMVTLMGTILHQPDKAKEIIAGVDGKIGALAAEFPGLKGKTYSFAYLYGSDQISVLGDQNDGAAKLFSQLGLTMSPTAAKKSKETGQPRFQVSTENIDLLDGDLLVAASQTPKLQERVEGLPGYKGLPSVKSGAVAMLSTLAITGLNEPSPNSIPYALDKMKPALKAAAEEK</sequence>
<dbReference type="PROSITE" id="PS50983">
    <property type="entry name" value="FE_B12_PBP"/>
    <property type="match status" value="1"/>
</dbReference>
<organism evidence="7 8">
    <name type="scientific">Gordonia humi</name>
    <dbReference type="NCBI Taxonomy" id="686429"/>
    <lineage>
        <taxon>Bacteria</taxon>
        <taxon>Bacillati</taxon>
        <taxon>Actinomycetota</taxon>
        <taxon>Actinomycetes</taxon>
        <taxon>Mycobacteriales</taxon>
        <taxon>Gordoniaceae</taxon>
        <taxon>Gordonia</taxon>
    </lineage>
</organism>
<dbReference type="GO" id="GO:1901678">
    <property type="term" value="P:iron coordination entity transport"/>
    <property type="evidence" value="ECO:0007669"/>
    <property type="project" value="UniProtKB-ARBA"/>
</dbReference>
<comment type="similarity">
    <text evidence="2">Belongs to the bacterial solute-binding protein 8 family.</text>
</comment>
<dbReference type="SUPFAM" id="SSF53807">
    <property type="entry name" value="Helical backbone' metal receptor"/>
    <property type="match status" value="1"/>
</dbReference>
<dbReference type="PANTHER" id="PTHR30532">
    <property type="entry name" value="IRON III DICITRATE-BINDING PERIPLASMIC PROTEIN"/>
    <property type="match status" value="1"/>
</dbReference>
<evidence type="ECO:0000256" key="2">
    <source>
        <dbReference type="ARBA" id="ARBA00008814"/>
    </source>
</evidence>
<feature type="chain" id="PRO_5038600968" evidence="5">
    <location>
        <begin position="23"/>
        <end position="323"/>
    </location>
</feature>
<dbReference type="GO" id="GO:0030288">
    <property type="term" value="C:outer membrane-bounded periplasmic space"/>
    <property type="evidence" value="ECO:0007669"/>
    <property type="project" value="TreeGrafter"/>
</dbReference>
<keyword evidence="4 5" id="KW-0732">Signal</keyword>
<dbReference type="Pfam" id="PF01497">
    <property type="entry name" value="Peripla_BP_2"/>
    <property type="match status" value="1"/>
</dbReference>
<protein>
    <submittedName>
        <fullName evidence="7">Iron complex transport system substrate-binding protein</fullName>
    </submittedName>
</protein>
<feature type="signal peptide" evidence="5">
    <location>
        <begin position="1"/>
        <end position="22"/>
    </location>
</feature>
<dbReference type="Gene3D" id="3.40.50.1980">
    <property type="entry name" value="Nitrogenase molybdenum iron protein domain"/>
    <property type="match status" value="2"/>
</dbReference>
<comment type="subcellular location">
    <subcellularLocation>
        <location evidence="1">Cell envelope</location>
    </subcellularLocation>
</comment>
<evidence type="ECO:0000256" key="5">
    <source>
        <dbReference type="SAM" id="SignalP"/>
    </source>
</evidence>
<feature type="domain" description="Fe/B12 periplasmic-binding" evidence="6">
    <location>
        <begin position="52"/>
        <end position="320"/>
    </location>
</feature>
<accession>A0A840EXP4</accession>
<evidence type="ECO:0000256" key="4">
    <source>
        <dbReference type="ARBA" id="ARBA00022729"/>
    </source>
</evidence>
<keyword evidence="3" id="KW-0813">Transport</keyword>
<evidence type="ECO:0000313" key="8">
    <source>
        <dbReference type="Proteomes" id="UP000551501"/>
    </source>
</evidence>
<dbReference type="EMBL" id="JACIFP010000001">
    <property type="protein sequence ID" value="MBB4135094.1"/>
    <property type="molecule type" value="Genomic_DNA"/>
</dbReference>
<evidence type="ECO:0000256" key="3">
    <source>
        <dbReference type="ARBA" id="ARBA00022448"/>
    </source>
</evidence>
<dbReference type="InterPro" id="IPR051313">
    <property type="entry name" value="Bact_iron-sidero_bind"/>
</dbReference>
<dbReference type="Proteomes" id="UP000551501">
    <property type="component" value="Unassembled WGS sequence"/>
</dbReference>
<reference evidence="7 8" key="1">
    <citation type="submission" date="2020-08" db="EMBL/GenBank/DDBJ databases">
        <title>Sequencing the genomes of 1000 actinobacteria strains.</title>
        <authorList>
            <person name="Klenk H.-P."/>
        </authorList>
    </citation>
    <scope>NUCLEOTIDE SEQUENCE [LARGE SCALE GENOMIC DNA]</scope>
    <source>
        <strain evidence="7 8">DSM 45298</strain>
    </source>
</reference>
<evidence type="ECO:0000256" key="1">
    <source>
        <dbReference type="ARBA" id="ARBA00004196"/>
    </source>
</evidence>
<proteinExistence type="inferred from homology"/>
<dbReference type="PROSITE" id="PS51257">
    <property type="entry name" value="PROKAR_LIPOPROTEIN"/>
    <property type="match status" value="1"/>
</dbReference>